<dbReference type="Gene3D" id="3.30.565.10">
    <property type="entry name" value="Histidine kinase-like ATPase, C-terminal domain"/>
    <property type="match status" value="1"/>
</dbReference>
<evidence type="ECO:0000259" key="2">
    <source>
        <dbReference type="Pfam" id="PF06580"/>
    </source>
</evidence>
<dbReference type="RefSeq" id="WP_079764768.1">
    <property type="nucleotide sequence ID" value="NZ_JANKBY010000007.1"/>
</dbReference>
<evidence type="ECO:0000313" key="5">
    <source>
        <dbReference type="Proteomes" id="UP001140817"/>
    </source>
</evidence>
<dbReference type="InterPro" id="IPR010559">
    <property type="entry name" value="Sig_transdc_His_kin_internal"/>
</dbReference>
<dbReference type="GO" id="GO:0000155">
    <property type="term" value="F:phosphorelay sensor kinase activity"/>
    <property type="evidence" value="ECO:0007669"/>
    <property type="project" value="InterPro"/>
</dbReference>
<evidence type="ECO:0000259" key="3">
    <source>
        <dbReference type="Pfam" id="PF10114"/>
    </source>
</evidence>
<dbReference type="Proteomes" id="UP001140817">
    <property type="component" value="Unassembled WGS sequence"/>
</dbReference>
<dbReference type="InterPro" id="IPR050640">
    <property type="entry name" value="Bact_2-comp_sensor_kinase"/>
</dbReference>
<dbReference type="InterPro" id="IPR018771">
    <property type="entry name" value="PocR_dom"/>
</dbReference>
<dbReference type="InterPro" id="IPR036890">
    <property type="entry name" value="HATPase_C_sf"/>
</dbReference>
<reference evidence="4" key="1">
    <citation type="submission" date="2022-07" db="EMBL/GenBank/DDBJ databases">
        <title>Enhanced cultured diversity of the mouse gut microbiota enables custom-made synthetic communities.</title>
        <authorList>
            <person name="Afrizal A."/>
        </authorList>
    </citation>
    <scope>NUCLEOTIDE SEQUENCE</scope>
    <source>
        <strain evidence="4">DSM 29186</strain>
    </source>
</reference>
<feature type="coiled-coil region" evidence="1">
    <location>
        <begin position="213"/>
        <end position="240"/>
    </location>
</feature>
<sequence>MDKNLLTNQIKMLYDDDFSDPVNEKVLLDKLDIIHLFGREKLEQIQTILSNTTGLAFVTVDFKGDTITDETSFSEFCKNIRNSPLGLQRCKSSDAFGSIQASVTQKPNVYFCPCGLTEVAIPIIIHGHYLGGFIGGQIRCNDAPNEICDLRAVMPNKEFDNFSNSFKDLFNEIPIFPYKKLRSIADLVQLVVNQLGENLLSKQINQKISTSKLMEIKELNNNLKKDLSKATYELNELKSTTNVYALLDLIALLTNLSIIEKAPNTESALYSLSEYIKYTHQVIEPFATLNDELKNIENYLALQKIKYNEKLIYSINIDNKVTFKKVPTKILFPFIENALYNGILLNKNGGSINIIGTFENNETTITICDNGPGLTDEELFIHFEDYEDKHEGYYIKLGIDSSIKKLKSIYGDKFEFAVSIDKLKGREYKFIWK</sequence>
<evidence type="ECO:0000256" key="1">
    <source>
        <dbReference type="SAM" id="Coils"/>
    </source>
</evidence>
<dbReference type="GO" id="GO:0016020">
    <property type="term" value="C:membrane"/>
    <property type="evidence" value="ECO:0007669"/>
    <property type="project" value="InterPro"/>
</dbReference>
<comment type="caution">
    <text evidence="4">The sequence shown here is derived from an EMBL/GenBank/DDBJ whole genome shotgun (WGS) entry which is preliminary data.</text>
</comment>
<keyword evidence="1" id="KW-0175">Coiled coil</keyword>
<proteinExistence type="predicted"/>
<dbReference type="AlphaFoldDB" id="A0A9X2S041"/>
<dbReference type="PANTHER" id="PTHR34220">
    <property type="entry name" value="SENSOR HISTIDINE KINASE YPDA"/>
    <property type="match status" value="1"/>
</dbReference>
<dbReference type="SUPFAM" id="SSF55874">
    <property type="entry name" value="ATPase domain of HSP90 chaperone/DNA topoisomerase II/histidine kinase"/>
    <property type="match status" value="1"/>
</dbReference>
<name>A0A9X2S041_9FIRM</name>
<dbReference type="Pfam" id="PF10114">
    <property type="entry name" value="PocR"/>
    <property type="match status" value="1"/>
</dbReference>
<dbReference type="Pfam" id="PF06580">
    <property type="entry name" value="His_kinase"/>
    <property type="match status" value="1"/>
</dbReference>
<feature type="domain" description="Signal transduction histidine kinase internal region" evidence="2">
    <location>
        <begin position="246"/>
        <end position="311"/>
    </location>
</feature>
<dbReference type="PANTHER" id="PTHR34220:SF7">
    <property type="entry name" value="SENSOR HISTIDINE KINASE YPDA"/>
    <property type="match status" value="1"/>
</dbReference>
<feature type="domain" description="PocR" evidence="3">
    <location>
        <begin position="36"/>
        <end position="197"/>
    </location>
</feature>
<protein>
    <submittedName>
        <fullName evidence="4">PocR ligand-binding domain-containing protein</fullName>
    </submittedName>
</protein>
<accession>A0A9X2S041</accession>
<keyword evidence="5" id="KW-1185">Reference proteome</keyword>
<organism evidence="4 5">
    <name type="scientific">Terrisporobacter muris</name>
    <dbReference type="NCBI Taxonomy" id="2963284"/>
    <lineage>
        <taxon>Bacteria</taxon>
        <taxon>Bacillati</taxon>
        <taxon>Bacillota</taxon>
        <taxon>Clostridia</taxon>
        <taxon>Peptostreptococcales</taxon>
        <taxon>Peptostreptococcaceae</taxon>
        <taxon>Terrisporobacter</taxon>
    </lineage>
</organism>
<evidence type="ECO:0000313" key="4">
    <source>
        <dbReference type="EMBL" id="MCR1821400.1"/>
    </source>
</evidence>
<dbReference type="EMBL" id="JANKBY010000007">
    <property type="protein sequence ID" value="MCR1821400.1"/>
    <property type="molecule type" value="Genomic_DNA"/>
</dbReference>
<gene>
    <name evidence="4" type="ORF">NSA58_01250</name>
</gene>